<keyword evidence="3 4" id="KW-0326">Glycosidase</keyword>
<evidence type="ECO:0000313" key="6">
    <source>
        <dbReference type="Proteomes" id="UP000507245"/>
    </source>
</evidence>
<dbReference type="OrthoDB" id="5795902at2759"/>
<dbReference type="Gene3D" id="3.20.20.70">
    <property type="entry name" value="Aldolase class I"/>
    <property type="match status" value="1"/>
</dbReference>
<dbReference type="PANTHER" id="PTHR11452:SF75">
    <property type="entry name" value="ALPHA-GALACTOSIDASE MEL1"/>
    <property type="match status" value="1"/>
</dbReference>
<sequence>MNYWPYCIRFHVGLYPAHADALISTGLADLGYVYVNIDDCWCRTRNSEGQMVPDPKTFPSGIKALAEYIHEKGLKLGIYSDAGGGLVLMKWGLVINKGSSLYDGSWLDACRVSTSPPTLRASSPRWGVCLFFTKLPDLGNVLEGYRCALAACEEAGVFPGRSAMAVCSVGLMSPSTPQIKAGLPLVDGTVQTRVGCSGCMTYIVRVMMSPGNRSGWDVWGRVDWEIQGITAACLDPEAVTRWIGWWLERGLGHRGIEPSTNILRCCYGLRKSPKQDGFFYQQALQGKLLENSPVHRTRGKITGFLRQGVGKWPWGWRGRGLWWRGGLGRNVGCFYSGRLAGKNFVCRFFLLGLGVRANWVLF</sequence>
<name>A0A6J5WX82_PRUAR</name>
<dbReference type="SUPFAM" id="SSF51445">
    <property type="entry name" value="(Trans)glycosidases"/>
    <property type="match status" value="1"/>
</dbReference>
<protein>
    <recommendedName>
        <fullName evidence="4">Alpha-galactosidase</fullName>
        <ecNumber evidence="4">3.2.1.22</ecNumber>
    </recommendedName>
    <alternativeName>
        <fullName evidence="4">Melibiase</fullName>
    </alternativeName>
</protein>
<dbReference type="PRINTS" id="PR00740">
    <property type="entry name" value="GLHYDRLASE27"/>
</dbReference>
<dbReference type="Proteomes" id="UP000507245">
    <property type="component" value="Unassembled WGS sequence"/>
</dbReference>
<gene>
    <name evidence="5" type="ORF">ORAREDHAP_LOCUS21748</name>
</gene>
<evidence type="ECO:0000313" key="5">
    <source>
        <dbReference type="EMBL" id="CAB4304282.1"/>
    </source>
</evidence>
<dbReference type="Pfam" id="PF16499">
    <property type="entry name" value="Melibiase_2"/>
    <property type="match status" value="1"/>
</dbReference>
<dbReference type="EC" id="3.2.1.22" evidence="4"/>
<dbReference type="InterPro" id="IPR013785">
    <property type="entry name" value="Aldolase_TIM"/>
</dbReference>
<comment type="catalytic activity">
    <reaction evidence="4">
        <text>Hydrolysis of terminal, non-reducing alpha-D-galactose residues in alpha-D-galactosides, including galactose oligosaccharides, galactomannans and galactolipids.</text>
        <dbReference type="EC" id="3.2.1.22"/>
    </reaction>
</comment>
<dbReference type="InterPro" id="IPR017853">
    <property type="entry name" value="GH"/>
</dbReference>
<dbReference type="InterPro" id="IPR000111">
    <property type="entry name" value="Glyco_hydro_27/36_CS"/>
</dbReference>
<accession>A0A6J5WX82</accession>
<dbReference type="GO" id="GO:0005975">
    <property type="term" value="P:carbohydrate metabolic process"/>
    <property type="evidence" value="ECO:0007669"/>
    <property type="project" value="InterPro"/>
</dbReference>
<evidence type="ECO:0000256" key="4">
    <source>
        <dbReference type="RuleBase" id="RU361168"/>
    </source>
</evidence>
<organism evidence="5 6">
    <name type="scientific">Prunus armeniaca</name>
    <name type="common">Apricot</name>
    <name type="synonym">Armeniaca vulgaris</name>
    <dbReference type="NCBI Taxonomy" id="36596"/>
    <lineage>
        <taxon>Eukaryota</taxon>
        <taxon>Viridiplantae</taxon>
        <taxon>Streptophyta</taxon>
        <taxon>Embryophyta</taxon>
        <taxon>Tracheophyta</taxon>
        <taxon>Spermatophyta</taxon>
        <taxon>Magnoliopsida</taxon>
        <taxon>eudicotyledons</taxon>
        <taxon>Gunneridae</taxon>
        <taxon>Pentapetalae</taxon>
        <taxon>rosids</taxon>
        <taxon>fabids</taxon>
        <taxon>Rosales</taxon>
        <taxon>Rosaceae</taxon>
        <taxon>Amygdaloideae</taxon>
        <taxon>Amygdaleae</taxon>
        <taxon>Prunus</taxon>
    </lineage>
</organism>
<proteinExistence type="inferred from homology"/>
<dbReference type="AlphaFoldDB" id="A0A6J5WX82"/>
<evidence type="ECO:0000256" key="1">
    <source>
        <dbReference type="ARBA" id="ARBA00009743"/>
    </source>
</evidence>
<dbReference type="GO" id="GO:0004557">
    <property type="term" value="F:alpha-galactosidase activity"/>
    <property type="evidence" value="ECO:0007669"/>
    <property type="project" value="UniProtKB-EC"/>
</dbReference>
<evidence type="ECO:0000256" key="2">
    <source>
        <dbReference type="ARBA" id="ARBA00022801"/>
    </source>
</evidence>
<keyword evidence="6" id="KW-1185">Reference proteome</keyword>
<keyword evidence="2 4" id="KW-0378">Hydrolase</keyword>
<dbReference type="PANTHER" id="PTHR11452">
    <property type="entry name" value="ALPHA-GALACTOSIDASE/ALPHA-N-ACETYLGALACTOSAMINIDASE"/>
    <property type="match status" value="1"/>
</dbReference>
<dbReference type="PROSITE" id="PS00512">
    <property type="entry name" value="ALPHA_GALACTOSIDASE"/>
    <property type="match status" value="1"/>
</dbReference>
<reference evidence="6" key="1">
    <citation type="journal article" date="2020" name="Genome Biol.">
        <title>Gamete binning: chromosome-level and haplotype-resolved genome assembly enabled by high-throughput single-cell sequencing of gamete genomes.</title>
        <authorList>
            <person name="Campoy J.A."/>
            <person name="Sun H."/>
            <person name="Goel M."/>
            <person name="Jiao W.-B."/>
            <person name="Folz-Donahue K."/>
            <person name="Wang N."/>
            <person name="Rubio M."/>
            <person name="Liu C."/>
            <person name="Kukat C."/>
            <person name="Ruiz D."/>
            <person name="Huettel B."/>
            <person name="Schneeberger K."/>
        </authorList>
    </citation>
    <scope>NUCLEOTIDE SEQUENCE [LARGE SCALE GENOMIC DNA]</scope>
    <source>
        <strain evidence="6">cv. Rojo Pasion</strain>
    </source>
</reference>
<dbReference type="InterPro" id="IPR002241">
    <property type="entry name" value="Glyco_hydro_27"/>
</dbReference>
<comment type="similarity">
    <text evidence="1 4">Belongs to the glycosyl hydrolase 27 family.</text>
</comment>
<keyword evidence="4" id="KW-1015">Disulfide bond</keyword>
<dbReference type="EMBL" id="CAEKKB010000003">
    <property type="protein sequence ID" value="CAB4304282.1"/>
    <property type="molecule type" value="Genomic_DNA"/>
</dbReference>
<evidence type="ECO:0000256" key="3">
    <source>
        <dbReference type="ARBA" id="ARBA00023295"/>
    </source>
</evidence>